<dbReference type="PANTHER" id="PTHR46093">
    <property type="entry name" value="ACYL-COA-BINDING DOMAIN-CONTAINING PROTEIN 5"/>
    <property type="match status" value="1"/>
</dbReference>
<sequence length="831" mass="85587">MGSHGGPHISFQGITLDLSAFDGLQFDFVDNQLVVQFASFTGKLVLQRNATLPQLKQPEVSLQPPQLLEPQRCQLGSELLQLDAAEHDLSMPFSQLEQPSDYEPDRDDASSEAAASRSKPQLTTTLPGSSTKDKSSGSLLSRLPRQEADMDVDENACSPTQSTGSCPPSQFSVVEQQHSKKVALVSPQPYAARTSPQLAEAVARVDGAEAPVTEAPAKRKQQQQQGKKRGQKAAAHRAAEDGGAGASDAAAAQQQQSAKRARKAKAAKPAPPFTLANFATPSPVRHDAKKKTKGAAAAAAAAAAENDATEDTEAAAAAAAAAAHAAAAPPFQLPTAAAAAAAAAPAHAAAADQSAAAAASAAEAAASEQQQLAAAAAGERAAPVTALLAPLPTGTSARPLGRWGHAAATIGAGRIVMYGGQGDDETEQRIPIASRAIAAYAGHVWRSARLRAASGATLLRPSLQTRTPIMFPDVHRTSIAPPPQGTFGDLHVCTLAPGAAAAAWTSPVTSNPNPNYQLNHEHLILTARPSRLTPPPPPAQATFGDLHVCTLAPGAAAAAWTSPVNCAAQPRAWEASCFLADKNLLVTFGGERGSDGDIECLDDIMVLDTEIFLFYPPATSGKPPSARSGHTAAILGKDVVVFGGARGSKWQNNLYALDTDRWQWRCPPTEGGAPKPRSYHSATAIGPDRTAGPGSGPRMLVFGGNSEGEAFNDVVVLEACAGRRWRWSRPMVMGDAPAPRTGHAAALLPDGRSVLVSGGWDPDVGGVKCFEDAAAADAGAAAADDEQETQLPAAAAARAAAAAQHMLVFIGGQDSNGVRGNDVFAVAADAV</sequence>
<feature type="region of interest" description="Disordered" evidence="3">
    <location>
        <begin position="154"/>
        <end position="174"/>
    </location>
</feature>
<dbReference type="EMBL" id="JAFCMP010000149">
    <property type="protein sequence ID" value="KAG5184824.1"/>
    <property type="molecule type" value="Genomic_DNA"/>
</dbReference>
<keyword evidence="5" id="KW-1185">Reference proteome</keyword>
<evidence type="ECO:0008006" key="6">
    <source>
        <dbReference type="Google" id="ProtNLM"/>
    </source>
</evidence>
<feature type="region of interest" description="Disordered" evidence="3">
    <location>
        <begin position="207"/>
        <end position="291"/>
    </location>
</feature>
<dbReference type="Pfam" id="PF24681">
    <property type="entry name" value="Kelch_KLHDC2_KLHL20_DRC7"/>
    <property type="match status" value="2"/>
</dbReference>
<dbReference type="PANTHER" id="PTHR46093:SF3">
    <property type="entry name" value="ACYL-COA-BINDING DOMAIN-CONTAINING PROTEIN 4"/>
    <property type="match status" value="1"/>
</dbReference>
<name>A0A836CGM8_9STRA</name>
<evidence type="ECO:0000313" key="4">
    <source>
        <dbReference type="EMBL" id="KAG5184824.1"/>
    </source>
</evidence>
<dbReference type="Proteomes" id="UP000664859">
    <property type="component" value="Unassembled WGS sequence"/>
</dbReference>
<proteinExistence type="predicted"/>
<evidence type="ECO:0000256" key="2">
    <source>
        <dbReference type="ARBA" id="ARBA00022737"/>
    </source>
</evidence>
<evidence type="ECO:0000313" key="5">
    <source>
        <dbReference type="Proteomes" id="UP000664859"/>
    </source>
</evidence>
<dbReference type="AlphaFoldDB" id="A0A836CGM8"/>
<gene>
    <name evidence="4" type="ORF">JKP88DRAFT_313869</name>
</gene>
<protein>
    <recommendedName>
        <fullName evidence="6">LOV domain-containing protein</fullName>
    </recommendedName>
</protein>
<accession>A0A836CGM8</accession>
<dbReference type="SUPFAM" id="SSF117281">
    <property type="entry name" value="Kelch motif"/>
    <property type="match status" value="1"/>
</dbReference>
<feature type="compositionally biased region" description="Low complexity" evidence="3">
    <location>
        <begin position="246"/>
        <end position="258"/>
    </location>
</feature>
<evidence type="ECO:0000256" key="1">
    <source>
        <dbReference type="ARBA" id="ARBA00022441"/>
    </source>
</evidence>
<reference evidence="4" key="1">
    <citation type="submission" date="2021-02" db="EMBL/GenBank/DDBJ databases">
        <title>First Annotated Genome of the Yellow-green Alga Tribonema minus.</title>
        <authorList>
            <person name="Mahan K.M."/>
        </authorList>
    </citation>
    <scope>NUCLEOTIDE SEQUENCE</scope>
    <source>
        <strain evidence="4">UTEX B ZZ1240</strain>
    </source>
</reference>
<feature type="compositionally biased region" description="Basic residues" evidence="3">
    <location>
        <begin position="218"/>
        <end position="235"/>
    </location>
</feature>
<comment type="caution">
    <text evidence="4">The sequence shown here is derived from an EMBL/GenBank/DDBJ whole genome shotgun (WGS) entry which is preliminary data.</text>
</comment>
<dbReference type="OrthoDB" id="10251809at2759"/>
<organism evidence="4 5">
    <name type="scientific">Tribonema minus</name>
    <dbReference type="NCBI Taxonomy" id="303371"/>
    <lineage>
        <taxon>Eukaryota</taxon>
        <taxon>Sar</taxon>
        <taxon>Stramenopiles</taxon>
        <taxon>Ochrophyta</taxon>
        <taxon>PX clade</taxon>
        <taxon>Xanthophyceae</taxon>
        <taxon>Tribonematales</taxon>
        <taxon>Tribonemataceae</taxon>
        <taxon>Tribonema</taxon>
    </lineage>
</organism>
<dbReference type="Gene3D" id="2.120.10.80">
    <property type="entry name" value="Kelch-type beta propeller"/>
    <property type="match status" value="1"/>
</dbReference>
<feature type="region of interest" description="Disordered" evidence="3">
    <location>
        <begin position="670"/>
        <end position="694"/>
    </location>
</feature>
<keyword evidence="1" id="KW-0880">Kelch repeat</keyword>
<evidence type="ECO:0000256" key="3">
    <source>
        <dbReference type="SAM" id="MobiDB-lite"/>
    </source>
</evidence>
<feature type="compositionally biased region" description="Polar residues" evidence="3">
    <location>
        <begin position="119"/>
        <end position="130"/>
    </location>
</feature>
<feature type="compositionally biased region" description="Polar residues" evidence="3">
    <location>
        <begin position="157"/>
        <end position="174"/>
    </location>
</feature>
<feature type="region of interest" description="Disordered" evidence="3">
    <location>
        <begin position="95"/>
        <end position="141"/>
    </location>
</feature>
<keyword evidence="2" id="KW-0677">Repeat</keyword>
<dbReference type="InterPro" id="IPR015915">
    <property type="entry name" value="Kelch-typ_b-propeller"/>
</dbReference>